<sequence length="299" mass="34186">MKKIIPIVLLWFLYAFQSEATNDGVYMEKVQECEEFQNILDLEEEAIEMIQEGYPMTYHEEISENDIEIDYSRMYKVYVDTGIENAKTNNAETIKEYLEKSDYFWRLPVDVNGKKVEVAYGKHRYPLTDTSKAVMTEEQIARYESTMGMWVCQGVSLGVEQYLSEALEEASRQVECEEAVVVKSIPGFDYGVGITFHDQKAQNLLGLNQPYPLIEEENIEKIKKSRKFSEKNNLEKEVFEFEQAMELSNAFKPTAGLGGTSGTLDLTADGFNKNRILLMVGIVILVGGGVLFYKKTTKR</sequence>
<feature type="chain" id="PRO_5046191467" evidence="2">
    <location>
        <begin position="21"/>
        <end position="299"/>
    </location>
</feature>
<feature type="transmembrane region" description="Helical" evidence="1">
    <location>
        <begin position="276"/>
        <end position="293"/>
    </location>
</feature>
<comment type="caution">
    <text evidence="3">The sequence shown here is derived from an EMBL/GenBank/DDBJ whole genome shotgun (WGS) entry which is preliminary data.</text>
</comment>
<keyword evidence="1" id="KW-1133">Transmembrane helix</keyword>
<name>A0ABT1EFR6_9FIRM</name>
<keyword evidence="2" id="KW-0732">Signal</keyword>
<evidence type="ECO:0000313" key="4">
    <source>
        <dbReference type="Proteomes" id="UP001523566"/>
    </source>
</evidence>
<gene>
    <name evidence="3" type="ORF">NK125_15270</name>
</gene>
<evidence type="ECO:0000313" key="3">
    <source>
        <dbReference type="EMBL" id="MCP1103757.1"/>
    </source>
</evidence>
<evidence type="ECO:0000256" key="1">
    <source>
        <dbReference type="SAM" id="Phobius"/>
    </source>
</evidence>
<keyword evidence="1" id="KW-0812">Transmembrane</keyword>
<accession>A0ABT1EFR6</accession>
<feature type="signal peptide" evidence="2">
    <location>
        <begin position="1"/>
        <end position="20"/>
    </location>
</feature>
<keyword evidence="4" id="KW-1185">Reference proteome</keyword>
<proteinExistence type="predicted"/>
<dbReference type="RefSeq" id="WP_262067522.1">
    <property type="nucleotide sequence ID" value="NZ_JAMXOD010000050.1"/>
</dbReference>
<evidence type="ECO:0000256" key="2">
    <source>
        <dbReference type="SAM" id="SignalP"/>
    </source>
</evidence>
<keyword evidence="1" id="KW-0472">Membrane</keyword>
<dbReference type="Proteomes" id="UP001523566">
    <property type="component" value="Unassembled WGS sequence"/>
</dbReference>
<protein>
    <submittedName>
        <fullName evidence="3">Uncharacterized protein</fullName>
    </submittedName>
</protein>
<reference evidence="3 4" key="1">
    <citation type="journal article" date="2022" name="Genome Biol. Evol.">
        <title>Host diet, physiology and behaviors set the stage for Lachnospiraceae cladogenesis.</title>
        <authorList>
            <person name="Vera-Ponce De Leon A."/>
            <person name="Schneider M."/>
            <person name="Jahnes B.C."/>
            <person name="Sadowski V."/>
            <person name="Camuy-Velez L.A."/>
            <person name="Duan J."/>
            <person name="Sabree Z.L."/>
        </authorList>
    </citation>
    <scope>NUCLEOTIDE SEQUENCE [LARGE SCALE GENOMIC DNA]</scope>
    <source>
        <strain evidence="3 4">PAL113</strain>
    </source>
</reference>
<organism evidence="3 4">
    <name type="scientific">Aequitasia blattaphilus</name>
    <dbReference type="NCBI Taxonomy" id="2949332"/>
    <lineage>
        <taxon>Bacteria</taxon>
        <taxon>Bacillati</taxon>
        <taxon>Bacillota</taxon>
        <taxon>Clostridia</taxon>
        <taxon>Lachnospirales</taxon>
        <taxon>Lachnospiraceae</taxon>
        <taxon>Aequitasia</taxon>
    </lineage>
</organism>
<dbReference type="EMBL" id="JAMZFW010000050">
    <property type="protein sequence ID" value="MCP1103757.1"/>
    <property type="molecule type" value="Genomic_DNA"/>
</dbReference>